<dbReference type="AlphaFoldDB" id="A0A2P2PD12"/>
<accession>A0A2P2PD12</accession>
<protein>
    <submittedName>
        <fullName evidence="1">Uncharacterized protein</fullName>
    </submittedName>
</protein>
<dbReference type="EMBL" id="GGEC01072143">
    <property type="protein sequence ID" value="MBX52627.1"/>
    <property type="molecule type" value="Transcribed_RNA"/>
</dbReference>
<organism evidence="1">
    <name type="scientific">Rhizophora mucronata</name>
    <name type="common">Asiatic mangrove</name>
    <dbReference type="NCBI Taxonomy" id="61149"/>
    <lineage>
        <taxon>Eukaryota</taxon>
        <taxon>Viridiplantae</taxon>
        <taxon>Streptophyta</taxon>
        <taxon>Embryophyta</taxon>
        <taxon>Tracheophyta</taxon>
        <taxon>Spermatophyta</taxon>
        <taxon>Magnoliopsida</taxon>
        <taxon>eudicotyledons</taxon>
        <taxon>Gunneridae</taxon>
        <taxon>Pentapetalae</taxon>
        <taxon>rosids</taxon>
        <taxon>fabids</taxon>
        <taxon>Malpighiales</taxon>
        <taxon>Rhizophoraceae</taxon>
        <taxon>Rhizophora</taxon>
    </lineage>
</organism>
<evidence type="ECO:0000313" key="1">
    <source>
        <dbReference type="EMBL" id="MBX52627.1"/>
    </source>
</evidence>
<name>A0A2P2PD12_RHIMU</name>
<sequence>MTVHFMPSQFFWSIFPEPLLNKQPSSHCYS</sequence>
<reference evidence="1" key="1">
    <citation type="submission" date="2018-02" db="EMBL/GenBank/DDBJ databases">
        <title>Rhizophora mucronata_Transcriptome.</title>
        <authorList>
            <person name="Meera S.P."/>
            <person name="Sreeshan A."/>
            <person name="Augustine A."/>
        </authorList>
    </citation>
    <scope>NUCLEOTIDE SEQUENCE</scope>
    <source>
        <tissue evidence="1">Leaf</tissue>
    </source>
</reference>
<proteinExistence type="predicted"/>